<dbReference type="GO" id="GO:0015771">
    <property type="term" value="P:trehalose transport"/>
    <property type="evidence" value="ECO:0007669"/>
    <property type="project" value="TreeGrafter"/>
</dbReference>
<accession>A0A380JU03</accession>
<evidence type="ECO:0000313" key="16">
    <source>
        <dbReference type="EMBL" id="SUN49273.1"/>
    </source>
</evidence>
<keyword evidence="9 12" id="KW-1133">Transmembrane helix</keyword>
<keyword evidence="2" id="KW-0813">Transport</keyword>
<feature type="transmembrane region" description="Helical" evidence="12">
    <location>
        <begin position="143"/>
        <end position="161"/>
    </location>
</feature>
<dbReference type="NCBIfam" id="TIGR01995">
    <property type="entry name" value="PTS-II-ABC-beta"/>
    <property type="match status" value="1"/>
</dbReference>
<feature type="transmembrane region" description="Helical" evidence="12">
    <location>
        <begin position="283"/>
        <end position="306"/>
    </location>
</feature>
<feature type="transmembrane region" description="Helical" evidence="12">
    <location>
        <begin position="107"/>
        <end position="131"/>
    </location>
</feature>
<gene>
    <name evidence="16" type="primary">bglF.2</name>
    <name evidence="16" type="ORF">NCTC12092_01821</name>
</gene>
<keyword evidence="6" id="KW-0598">Phosphotransferase system</keyword>
<dbReference type="PROSITE" id="PS00371">
    <property type="entry name" value="PTS_EIIA_TYPE_1_HIS"/>
    <property type="match status" value="1"/>
</dbReference>
<feature type="transmembrane region" description="Helical" evidence="12">
    <location>
        <begin position="423"/>
        <end position="446"/>
    </location>
</feature>
<dbReference type="Pfam" id="PF00358">
    <property type="entry name" value="PTS_EIIA_1"/>
    <property type="match status" value="1"/>
</dbReference>
<keyword evidence="8" id="KW-0418">Kinase</keyword>
<dbReference type="InterPro" id="IPR003352">
    <property type="entry name" value="PTS_EIIC"/>
</dbReference>
<feature type="domain" description="PTS EIIB type-1" evidence="14">
    <location>
        <begin position="4"/>
        <end position="86"/>
    </location>
</feature>
<dbReference type="AlphaFoldDB" id="A0A380JU03"/>
<feature type="transmembrane region" description="Helical" evidence="12">
    <location>
        <begin position="211"/>
        <end position="230"/>
    </location>
</feature>
<keyword evidence="10 12" id="KW-0472">Membrane</keyword>
<dbReference type="GO" id="GO:0090589">
    <property type="term" value="F:protein-phosphocysteine-trehalose phosphotransferase system transporter activity"/>
    <property type="evidence" value="ECO:0007669"/>
    <property type="project" value="TreeGrafter"/>
</dbReference>
<evidence type="ECO:0000256" key="1">
    <source>
        <dbReference type="ARBA" id="ARBA00004651"/>
    </source>
</evidence>
<name>A0A380JU03_9STRE</name>
<dbReference type="RefSeq" id="WP_115251362.1">
    <property type="nucleotide sequence ID" value="NZ_UHFF01000002.1"/>
</dbReference>
<evidence type="ECO:0000259" key="13">
    <source>
        <dbReference type="PROSITE" id="PS51093"/>
    </source>
</evidence>
<dbReference type="InterPro" id="IPR001127">
    <property type="entry name" value="PTS_EIIA_1_perm"/>
</dbReference>
<feature type="transmembrane region" description="Helical" evidence="12">
    <location>
        <begin position="242"/>
        <end position="263"/>
    </location>
</feature>
<evidence type="ECO:0000259" key="15">
    <source>
        <dbReference type="PROSITE" id="PS51103"/>
    </source>
</evidence>
<organism evidence="16 17">
    <name type="scientific">Streptococcus equi subsp. equi</name>
    <dbReference type="NCBI Taxonomy" id="148942"/>
    <lineage>
        <taxon>Bacteria</taxon>
        <taxon>Bacillati</taxon>
        <taxon>Bacillota</taxon>
        <taxon>Bacilli</taxon>
        <taxon>Lactobacillales</taxon>
        <taxon>Streptococcaceae</taxon>
        <taxon>Streptococcus</taxon>
    </lineage>
</organism>
<dbReference type="InterPro" id="IPR001996">
    <property type="entry name" value="PTS_IIB_1"/>
</dbReference>
<dbReference type="EC" id="2.7.1.-" evidence="16"/>
<feature type="transmembrane region" description="Helical" evidence="12">
    <location>
        <begin position="318"/>
        <end position="342"/>
    </location>
</feature>
<dbReference type="PROSITE" id="PS51098">
    <property type="entry name" value="PTS_EIIB_TYPE_1"/>
    <property type="match status" value="1"/>
</dbReference>
<dbReference type="PROSITE" id="PS01035">
    <property type="entry name" value="PTS_EIIB_TYPE_1_CYS"/>
    <property type="match status" value="1"/>
</dbReference>
<comment type="subcellular location">
    <subcellularLocation>
        <location evidence="1">Cell membrane</location>
        <topology evidence="1">Multi-pass membrane protein</topology>
    </subcellularLocation>
</comment>
<dbReference type="FunFam" id="2.70.70.10:FF:000001">
    <property type="entry name" value="PTS system glucose-specific IIA component"/>
    <property type="match status" value="1"/>
</dbReference>
<dbReference type="InterPro" id="IPR036878">
    <property type="entry name" value="Glu_permease_IIB"/>
</dbReference>
<dbReference type="PROSITE" id="PS51093">
    <property type="entry name" value="PTS_EIIA_TYPE_1"/>
    <property type="match status" value="1"/>
</dbReference>
<keyword evidence="7 12" id="KW-0812">Transmembrane</keyword>
<evidence type="ECO:0000259" key="14">
    <source>
        <dbReference type="PROSITE" id="PS51098"/>
    </source>
</evidence>
<protein>
    <submittedName>
        <fullName evidence="16">PTS system beta-glucosides-specific transporter subunit IIABC</fullName>
        <ecNumber evidence="16">2.7.1.-</ecNumber>
    </submittedName>
</protein>
<reference evidence="16 17" key="1">
    <citation type="submission" date="2018-06" db="EMBL/GenBank/DDBJ databases">
        <authorList>
            <consortium name="Pathogen Informatics"/>
            <person name="Doyle S."/>
        </authorList>
    </citation>
    <scope>NUCLEOTIDE SEQUENCE [LARGE SCALE GENOMIC DNA]</scope>
    <source>
        <strain evidence="16 17">NCTC12092</strain>
    </source>
</reference>
<dbReference type="GO" id="GO:0008982">
    <property type="term" value="F:protein-N(PI)-phosphohistidine-sugar phosphotransferase activity"/>
    <property type="evidence" value="ECO:0007669"/>
    <property type="project" value="InterPro"/>
</dbReference>
<dbReference type="PANTHER" id="PTHR30175">
    <property type="entry name" value="PHOSPHOTRANSFERASE SYSTEM TRANSPORT PROTEIN"/>
    <property type="match status" value="1"/>
</dbReference>
<dbReference type="GO" id="GO:0016301">
    <property type="term" value="F:kinase activity"/>
    <property type="evidence" value="ECO:0007669"/>
    <property type="project" value="UniProtKB-KW"/>
</dbReference>
<dbReference type="PANTHER" id="PTHR30175:SF1">
    <property type="entry name" value="PTS SYSTEM ARBUTIN-, CELLOBIOSE-, AND SALICIN-SPECIFIC EIIBC COMPONENT-RELATED"/>
    <property type="match status" value="1"/>
</dbReference>
<evidence type="ECO:0000256" key="7">
    <source>
        <dbReference type="ARBA" id="ARBA00022692"/>
    </source>
</evidence>
<keyword evidence="5 16" id="KW-0808">Transferase</keyword>
<dbReference type="InterPro" id="IPR011055">
    <property type="entry name" value="Dup_hybrid_motif"/>
</dbReference>
<dbReference type="SUPFAM" id="SSF55604">
    <property type="entry name" value="Glucose permease domain IIB"/>
    <property type="match status" value="1"/>
</dbReference>
<dbReference type="NCBIfam" id="TIGR00830">
    <property type="entry name" value="PTBA"/>
    <property type="match status" value="1"/>
</dbReference>
<feature type="domain" description="PTS EIIA type-1" evidence="13">
    <location>
        <begin position="497"/>
        <end position="601"/>
    </location>
</feature>
<evidence type="ECO:0000256" key="11">
    <source>
        <dbReference type="PROSITE-ProRule" id="PRU00421"/>
    </source>
</evidence>
<dbReference type="Proteomes" id="UP000254461">
    <property type="component" value="Unassembled WGS sequence"/>
</dbReference>
<dbReference type="CDD" id="cd00212">
    <property type="entry name" value="PTS_IIB_glc"/>
    <property type="match status" value="1"/>
</dbReference>
<evidence type="ECO:0000256" key="8">
    <source>
        <dbReference type="ARBA" id="ARBA00022777"/>
    </source>
</evidence>
<dbReference type="InterPro" id="IPR013013">
    <property type="entry name" value="PTS_EIIC_1"/>
</dbReference>
<evidence type="ECO:0000313" key="17">
    <source>
        <dbReference type="Proteomes" id="UP000254461"/>
    </source>
</evidence>
<dbReference type="Pfam" id="PF00367">
    <property type="entry name" value="PTS_EIIB"/>
    <property type="match status" value="1"/>
</dbReference>
<dbReference type="InterPro" id="IPR018113">
    <property type="entry name" value="PTrfase_EIIB_Cys"/>
</dbReference>
<keyword evidence="4" id="KW-0762">Sugar transport</keyword>
<dbReference type="InterPro" id="IPR050558">
    <property type="entry name" value="PTS_Sugar-Specific_Components"/>
</dbReference>
<feature type="active site" description="Phosphocysteine intermediate; for EIIB activity" evidence="11">
    <location>
        <position position="26"/>
    </location>
</feature>
<evidence type="ECO:0000256" key="10">
    <source>
        <dbReference type="ARBA" id="ARBA00023136"/>
    </source>
</evidence>
<evidence type="ECO:0000256" key="12">
    <source>
        <dbReference type="SAM" id="Phobius"/>
    </source>
</evidence>
<feature type="domain" description="PTS EIIC type-1" evidence="15">
    <location>
        <begin position="102"/>
        <end position="458"/>
    </location>
</feature>
<evidence type="ECO:0000256" key="3">
    <source>
        <dbReference type="ARBA" id="ARBA00022475"/>
    </source>
</evidence>
<evidence type="ECO:0000256" key="2">
    <source>
        <dbReference type="ARBA" id="ARBA00022448"/>
    </source>
</evidence>
<dbReference type="InterPro" id="IPR011297">
    <property type="entry name" value="PTS_IIABC_b_glu"/>
</dbReference>
<dbReference type="Gene3D" id="2.70.70.10">
    <property type="entry name" value="Glucose Permease (Domain IIA)"/>
    <property type="match status" value="1"/>
</dbReference>
<dbReference type="Gene3D" id="3.30.1360.60">
    <property type="entry name" value="Glucose permease domain IIB"/>
    <property type="match status" value="1"/>
</dbReference>
<dbReference type="EMBL" id="UHFF01000002">
    <property type="protein sequence ID" value="SUN49273.1"/>
    <property type="molecule type" value="Genomic_DNA"/>
</dbReference>
<dbReference type="SUPFAM" id="SSF51261">
    <property type="entry name" value="Duplicated hybrid motif"/>
    <property type="match status" value="1"/>
</dbReference>
<keyword evidence="3" id="KW-1003">Cell membrane</keyword>
<sequence length="628" mass="67422">MDYSALAKDIVTYLGGKENIVQYWHCITRLRFNVVDEKRIRVDDINALDGVIGSQFSGGQYQIIIGPHVADAFEAIKGLLGEVSDAKGRAEQQLSPLEKLFDVISGIFTPILPAIVGAGLLKGLLALFLVLNWLSEASSTYTVLYMIADGTFYFLPFLVAMTAADKFKVDRSLSMALAAVILYPTLVNGAADHAKALLLFGLPVPMNNYTASVLPIILGVLLLSFVHRWISRFIPKSITIVFTPVLSITVTAALLLTLIAPLGNVAGGYLVSIFSVAFEKAGPLAGLLMGGLMPVIVITGMHYAFFPSTMTSFKTLGYDIMLLPMNLVANIAQVGAVVGVLLRAKDAKLKSLSFSTLLPAIFGITEPAIYGVTLKLKKPFYASLVGGGIGGMIFGFFTVRATAFSIPGITALPTYVMKNNHNIYYALLGYLVSFSVALVITLILGFDEEGQAKPKRTRVVSDDSKTSETQKAMAKRLPTEIAAPTDGRIVPLEQVPDKLFSKGILGKGVGIDSSTGLIVAPFDAEVVTLVPSKHAIGLKSQTGVELLIHIGIDTVNLKGQGFEQLVAVSDHVKKGQALLAFDQSLIHKANLDATVIVIVTNSHDFFEIDVTKDTEVRANDTLILNCIN</sequence>
<dbReference type="PROSITE" id="PS51103">
    <property type="entry name" value="PTS_EIIC_TYPE_1"/>
    <property type="match status" value="1"/>
</dbReference>
<dbReference type="GO" id="GO:0009401">
    <property type="term" value="P:phosphoenolpyruvate-dependent sugar phosphotransferase system"/>
    <property type="evidence" value="ECO:0007669"/>
    <property type="project" value="UniProtKB-KW"/>
</dbReference>
<evidence type="ECO:0000256" key="5">
    <source>
        <dbReference type="ARBA" id="ARBA00022679"/>
    </source>
</evidence>
<evidence type="ECO:0000256" key="9">
    <source>
        <dbReference type="ARBA" id="ARBA00022989"/>
    </source>
</evidence>
<feature type="transmembrane region" description="Helical" evidence="12">
    <location>
        <begin position="354"/>
        <end position="373"/>
    </location>
</feature>
<proteinExistence type="predicted"/>
<feature type="transmembrane region" description="Helical" evidence="12">
    <location>
        <begin position="380"/>
        <end position="403"/>
    </location>
</feature>
<dbReference type="GO" id="GO:0005886">
    <property type="term" value="C:plasma membrane"/>
    <property type="evidence" value="ECO:0007669"/>
    <property type="project" value="UniProtKB-SubCell"/>
</dbReference>
<feature type="transmembrane region" description="Helical" evidence="12">
    <location>
        <begin position="173"/>
        <end position="191"/>
    </location>
</feature>
<evidence type="ECO:0000256" key="4">
    <source>
        <dbReference type="ARBA" id="ARBA00022597"/>
    </source>
</evidence>
<evidence type="ECO:0000256" key="6">
    <source>
        <dbReference type="ARBA" id="ARBA00022683"/>
    </source>
</evidence>
<dbReference type="Pfam" id="PF02378">
    <property type="entry name" value="PTS_EIIC"/>
    <property type="match status" value="1"/>
</dbReference>